<dbReference type="Proteomes" id="UP000007519">
    <property type="component" value="Chromosome"/>
</dbReference>
<keyword evidence="1" id="KW-0472">Membrane</keyword>
<proteinExistence type="predicted"/>
<evidence type="ECO:0000313" key="3">
    <source>
        <dbReference type="Proteomes" id="UP000007519"/>
    </source>
</evidence>
<dbReference type="KEGG" id="sgn:SGRA_3367"/>
<evidence type="ECO:0000256" key="1">
    <source>
        <dbReference type="SAM" id="Phobius"/>
    </source>
</evidence>
<dbReference type="AlphaFoldDB" id="H6L158"/>
<organism evidence="2 3">
    <name type="scientific">Saprospira grandis (strain Lewin)</name>
    <dbReference type="NCBI Taxonomy" id="984262"/>
    <lineage>
        <taxon>Bacteria</taxon>
        <taxon>Pseudomonadati</taxon>
        <taxon>Bacteroidota</taxon>
        <taxon>Saprospiria</taxon>
        <taxon>Saprospirales</taxon>
        <taxon>Saprospiraceae</taxon>
        <taxon>Saprospira</taxon>
    </lineage>
</organism>
<protein>
    <submittedName>
        <fullName evidence="2">Uncharacterized protein</fullName>
    </submittedName>
</protein>
<name>H6L158_SAPGL</name>
<dbReference type="EMBL" id="CP002831">
    <property type="protein sequence ID" value="AFC26094.1"/>
    <property type="molecule type" value="Genomic_DNA"/>
</dbReference>
<feature type="transmembrane region" description="Helical" evidence="1">
    <location>
        <begin position="6"/>
        <end position="22"/>
    </location>
</feature>
<reference evidence="2 3" key="1">
    <citation type="journal article" date="2012" name="Stand. Genomic Sci.">
        <title>Complete genome sequencing and analysis of Saprospira grandis str. Lewin, a predatory marine bacterium.</title>
        <authorList>
            <person name="Saw J.H."/>
            <person name="Yuryev A."/>
            <person name="Kanbe M."/>
            <person name="Hou S."/>
            <person name="Young A.G."/>
            <person name="Aizawa S."/>
            <person name="Alam M."/>
        </authorList>
    </citation>
    <scope>NUCLEOTIDE SEQUENCE [LARGE SCALE GENOMIC DNA]</scope>
    <source>
        <strain evidence="2 3">Lewin</strain>
    </source>
</reference>
<keyword evidence="3" id="KW-1185">Reference proteome</keyword>
<gene>
    <name evidence="2" type="ordered locus">SGRA_3367</name>
</gene>
<dbReference type="HOGENOM" id="CLU_1538985_0_0_10"/>
<sequence>MDKLISWSVILLFAYLFIRVLSETILTFIPSPLVLVNVFGANLLIIITSIISLRAYLYKNTTIVTSVLAILISLSGYGFDFLYRLNNPPAELVIYRDSVMGSVAIEFYKKSYFRIVKSSLFGEELYKGTYKMKNDAITLEGDVDSFGLCNELVLSKENAYCVENEVLIFYRLSN</sequence>
<feature type="transmembrane region" description="Helical" evidence="1">
    <location>
        <begin position="34"/>
        <end position="57"/>
    </location>
</feature>
<evidence type="ECO:0000313" key="2">
    <source>
        <dbReference type="EMBL" id="AFC26094.1"/>
    </source>
</evidence>
<accession>H6L158</accession>
<keyword evidence="1" id="KW-0812">Transmembrane</keyword>
<keyword evidence="1" id="KW-1133">Transmembrane helix</keyword>
<feature type="transmembrane region" description="Helical" evidence="1">
    <location>
        <begin position="63"/>
        <end position="83"/>
    </location>
</feature>
<dbReference type="RefSeq" id="WP_015693689.1">
    <property type="nucleotide sequence ID" value="NC_016940.1"/>
</dbReference>